<dbReference type="CDD" id="cd06261">
    <property type="entry name" value="TM_PBP2"/>
    <property type="match status" value="1"/>
</dbReference>
<name>A0A2M9BC50_9MICO</name>
<dbReference type="InterPro" id="IPR035906">
    <property type="entry name" value="MetI-like_sf"/>
</dbReference>
<keyword evidence="3" id="KW-1003">Cell membrane</keyword>
<dbReference type="GO" id="GO:0055085">
    <property type="term" value="P:transmembrane transport"/>
    <property type="evidence" value="ECO:0007669"/>
    <property type="project" value="InterPro"/>
</dbReference>
<dbReference type="PANTHER" id="PTHR43227:SF8">
    <property type="entry name" value="DIACETYLCHITOBIOSE UPTAKE SYSTEM PERMEASE PROTEIN DASB"/>
    <property type="match status" value="1"/>
</dbReference>
<feature type="region of interest" description="Disordered" evidence="8">
    <location>
        <begin position="1"/>
        <end position="29"/>
    </location>
</feature>
<feature type="transmembrane region" description="Helical" evidence="7">
    <location>
        <begin position="288"/>
        <end position="308"/>
    </location>
</feature>
<feature type="transmembrane region" description="Helical" evidence="7">
    <location>
        <begin position="181"/>
        <end position="202"/>
    </location>
</feature>
<keyword evidence="6 7" id="KW-0472">Membrane</keyword>
<keyword evidence="4 7" id="KW-0812">Transmembrane</keyword>
<dbReference type="InterPro" id="IPR000515">
    <property type="entry name" value="MetI-like"/>
</dbReference>
<comment type="similarity">
    <text evidence="7">Belongs to the binding-protein-dependent transport system permease family.</text>
</comment>
<evidence type="ECO:0000313" key="11">
    <source>
        <dbReference type="Proteomes" id="UP000230161"/>
    </source>
</evidence>
<evidence type="ECO:0000259" key="9">
    <source>
        <dbReference type="PROSITE" id="PS50928"/>
    </source>
</evidence>
<dbReference type="AlphaFoldDB" id="A0A2M9BC50"/>
<dbReference type="InterPro" id="IPR050809">
    <property type="entry name" value="UgpAE/MalFG_permease"/>
</dbReference>
<evidence type="ECO:0000256" key="7">
    <source>
        <dbReference type="RuleBase" id="RU363032"/>
    </source>
</evidence>
<dbReference type="Proteomes" id="UP000230161">
    <property type="component" value="Unassembled WGS sequence"/>
</dbReference>
<dbReference type="PROSITE" id="PS50928">
    <property type="entry name" value="ABC_TM1"/>
    <property type="match status" value="1"/>
</dbReference>
<gene>
    <name evidence="10" type="ORF">CLV54_2882</name>
</gene>
<comment type="subcellular location">
    <subcellularLocation>
        <location evidence="1 7">Cell membrane</location>
        <topology evidence="1 7">Multi-pass membrane protein</topology>
    </subcellularLocation>
</comment>
<evidence type="ECO:0000256" key="5">
    <source>
        <dbReference type="ARBA" id="ARBA00022989"/>
    </source>
</evidence>
<comment type="caution">
    <text evidence="10">The sequence shown here is derived from an EMBL/GenBank/DDBJ whole genome shotgun (WGS) entry which is preliminary data.</text>
</comment>
<keyword evidence="10" id="KW-0762">Sugar transport</keyword>
<evidence type="ECO:0000256" key="8">
    <source>
        <dbReference type="SAM" id="MobiDB-lite"/>
    </source>
</evidence>
<evidence type="ECO:0000256" key="2">
    <source>
        <dbReference type="ARBA" id="ARBA00022448"/>
    </source>
</evidence>
<feature type="transmembrane region" description="Helical" evidence="7">
    <location>
        <begin position="36"/>
        <end position="64"/>
    </location>
</feature>
<protein>
    <submittedName>
        <fullName evidence="10">Multiple sugar transport system permease protein</fullName>
    </submittedName>
</protein>
<feature type="transmembrane region" description="Helical" evidence="7">
    <location>
        <begin position="238"/>
        <end position="261"/>
    </location>
</feature>
<sequence>MIETHVSRDQLAPPTASPADHPEPPLPRRRGRQNRLLWLTAPSMVWYLVFTIGPLAGMFVIAFLDWKGLIYTPSFAGLDNFARVFSDPTFYDALRNSAVQVAVAIPVMLPLAFMLGYFLNSKPRGHRVLSVLFFTPGLISISIKATMFYGVFSPTGGLNGLLDVIGLDSATTAWLANPATALGAIIFVDLWSGIGWTAVLFASRLASVPTEILEAADLDGAGRVRKMWQIAFPMIKDYFATLTMLQFLWTLFTSAALILLLTSGGPGTSTTTLSYLVYAKAFSQQDLGYSQAVGIILLVVGVLGMVLIRRLLRTKI</sequence>
<evidence type="ECO:0000256" key="4">
    <source>
        <dbReference type="ARBA" id="ARBA00022692"/>
    </source>
</evidence>
<proteinExistence type="inferred from homology"/>
<reference evidence="10 11" key="1">
    <citation type="submission" date="2017-11" db="EMBL/GenBank/DDBJ databases">
        <title>Genomic Encyclopedia of Archaeal and Bacterial Type Strains, Phase II (KMG-II): From Individual Species to Whole Genera.</title>
        <authorList>
            <person name="Goeker M."/>
        </authorList>
    </citation>
    <scope>NUCLEOTIDE SEQUENCE [LARGE SCALE GENOMIC DNA]</scope>
    <source>
        <strain evidence="10 11">DSM 25625</strain>
    </source>
</reference>
<dbReference type="GO" id="GO:0005886">
    <property type="term" value="C:plasma membrane"/>
    <property type="evidence" value="ECO:0007669"/>
    <property type="project" value="UniProtKB-SubCell"/>
</dbReference>
<dbReference type="Pfam" id="PF00528">
    <property type="entry name" value="BPD_transp_1"/>
    <property type="match status" value="1"/>
</dbReference>
<dbReference type="SUPFAM" id="SSF161098">
    <property type="entry name" value="MetI-like"/>
    <property type="match status" value="1"/>
</dbReference>
<evidence type="ECO:0000313" key="10">
    <source>
        <dbReference type="EMBL" id="PJJ55535.1"/>
    </source>
</evidence>
<organism evidence="10 11">
    <name type="scientific">Compostimonas suwonensis</name>
    <dbReference type="NCBI Taxonomy" id="1048394"/>
    <lineage>
        <taxon>Bacteria</taxon>
        <taxon>Bacillati</taxon>
        <taxon>Actinomycetota</taxon>
        <taxon>Actinomycetes</taxon>
        <taxon>Micrococcales</taxon>
        <taxon>Microbacteriaceae</taxon>
        <taxon>Compostimonas</taxon>
    </lineage>
</organism>
<keyword evidence="11" id="KW-1185">Reference proteome</keyword>
<dbReference type="PANTHER" id="PTHR43227">
    <property type="entry name" value="BLL4140 PROTEIN"/>
    <property type="match status" value="1"/>
</dbReference>
<feature type="transmembrane region" description="Helical" evidence="7">
    <location>
        <begin position="98"/>
        <end position="119"/>
    </location>
</feature>
<feature type="domain" description="ABC transmembrane type-1" evidence="9">
    <location>
        <begin position="94"/>
        <end position="308"/>
    </location>
</feature>
<dbReference type="EMBL" id="PGFB01000005">
    <property type="protein sequence ID" value="PJJ55535.1"/>
    <property type="molecule type" value="Genomic_DNA"/>
</dbReference>
<dbReference type="RefSeq" id="WP_211294563.1">
    <property type="nucleotide sequence ID" value="NZ_PGFB01000005.1"/>
</dbReference>
<dbReference type="Gene3D" id="1.10.3720.10">
    <property type="entry name" value="MetI-like"/>
    <property type="match status" value="1"/>
</dbReference>
<evidence type="ECO:0000256" key="1">
    <source>
        <dbReference type="ARBA" id="ARBA00004651"/>
    </source>
</evidence>
<feature type="transmembrane region" description="Helical" evidence="7">
    <location>
        <begin position="131"/>
        <end position="152"/>
    </location>
</feature>
<evidence type="ECO:0000256" key="6">
    <source>
        <dbReference type="ARBA" id="ARBA00023136"/>
    </source>
</evidence>
<keyword evidence="2 7" id="KW-0813">Transport</keyword>
<evidence type="ECO:0000256" key="3">
    <source>
        <dbReference type="ARBA" id="ARBA00022475"/>
    </source>
</evidence>
<keyword evidence="5 7" id="KW-1133">Transmembrane helix</keyword>
<accession>A0A2M9BC50</accession>